<gene>
    <name evidence="3" type="ORF">CBOVIS_LOCUS6656</name>
</gene>
<feature type="compositionally biased region" description="Low complexity" evidence="2">
    <location>
        <begin position="837"/>
        <end position="848"/>
    </location>
</feature>
<accession>A0A8S1EXN3</accession>
<proteinExistence type="predicted"/>
<organism evidence="3 4">
    <name type="scientific">Caenorhabditis bovis</name>
    <dbReference type="NCBI Taxonomy" id="2654633"/>
    <lineage>
        <taxon>Eukaryota</taxon>
        <taxon>Metazoa</taxon>
        <taxon>Ecdysozoa</taxon>
        <taxon>Nematoda</taxon>
        <taxon>Chromadorea</taxon>
        <taxon>Rhabditida</taxon>
        <taxon>Rhabditina</taxon>
        <taxon>Rhabditomorpha</taxon>
        <taxon>Rhabditoidea</taxon>
        <taxon>Rhabditidae</taxon>
        <taxon>Peloderinae</taxon>
        <taxon>Caenorhabditis</taxon>
    </lineage>
</organism>
<dbReference type="InterPro" id="IPR039918">
    <property type="entry name" value="PPP4R4"/>
</dbReference>
<dbReference type="GO" id="GO:0019888">
    <property type="term" value="F:protein phosphatase regulator activity"/>
    <property type="evidence" value="ECO:0007669"/>
    <property type="project" value="TreeGrafter"/>
</dbReference>
<feature type="compositionally biased region" description="Polar residues" evidence="2">
    <location>
        <begin position="881"/>
        <end position="891"/>
    </location>
</feature>
<dbReference type="OrthoDB" id="340346at2759"/>
<dbReference type="InterPro" id="IPR021133">
    <property type="entry name" value="HEAT_type_2"/>
</dbReference>
<comment type="caution">
    <text evidence="3">The sequence shown here is derived from an EMBL/GenBank/DDBJ whole genome shotgun (WGS) entry which is preliminary data.</text>
</comment>
<feature type="repeat" description="HEAT" evidence="1">
    <location>
        <begin position="230"/>
        <end position="264"/>
    </location>
</feature>
<dbReference type="EMBL" id="CADEPM010000004">
    <property type="protein sequence ID" value="CAB3404295.1"/>
    <property type="molecule type" value="Genomic_DNA"/>
</dbReference>
<feature type="compositionally biased region" description="Low complexity" evidence="2">
    <location>
        <begin position="863"/>
        <end position="880"/>
    </location>
</feature>
<evidence type="ECO:0000313" key="4">
    <source>
        <dbReference type="Proteomes" id="UP000494206"/>
    </source>
</evidence>
<reference evidence="3 4" key="1">
    <citation type="submission" date="2020-04" db="EMBL/GenBank/DDBJ databases">
        <authorList>
            <person name="Laetsch R D."/>
            <person name="Stevens L."/>
            <person name="Kumar S."/>
            <person name="Blaxter L. M."/>
        </authorList>
    </citation>
    <scope>NUCLEOTIDE SEQUENCE [LARGE SCALE GENOMIC DNA]</scope>
</reference>
<keyword evidence="4" id="KW-1185">Reference proteome</keyword>
<feature type="compositionally biased region" description="Basic and acidic residues" evidence="2">
    <location>
        <begin position="802"/>
        <end position="811"/>
    </location>
</feature>
<evidence type="ECO:0000256" key="1">
    <source>
        <dbReference type="PROSITE-ProRule" id="PRU00103"/>
    </source>
</evidence>
<evidence type="ECO:0000313" key="3">
    <source>
        <dbReference type="EMBL" id="CAB3404295.1"/>
    </source>
</evidence>
<dbReference type="GO" id="GO:0008287">
    <property type="term" value="C:protein serine/threonine phosphatase complex"/>
    <property type="evidence" value="ECO:0007669"/>
    <property type="project" value="TreeGrafter"/>
</dbReference>
<dbReference type="GO" id="GO:0005829">
    <property type="term" value="C:cytosol"/>
    <property type="evidence" value="ECO:0007669"/>
    <property type="project" value="TreeGrafter"/>
</dbReference>
<feature type="compositionally biased region" description="Low complexity" evidence="2">
    <location>
        <begin position="820"/>
        <end position="830"/>
    </location>
</feature>
<sequence length="922" mass="104123">MDRDNNVDIEDNIDGQENNEAPVVRLDFDKIFKMAEDPDLEDLLRSPLDEALINLETGKEIKQISAIHSFPDILDSSDGEECLQKMLPAIQECLKNDKSNLDLHCEAAVIYKSVIQNEKLVKKFSGLIDTILDNILQNIQNQKEHQTQEKDKVVIRATAHQVHHLSATAWLETIVDIADRLSVSSIKQFVIPVLQHQADPVQRVQRRIIATKMINKLGAILPENEIRKEICPIVATLCKDANSNVRVAIAQKLALVAKALKNPRDVVSCLLPCYMQLLPDEEINVKEAAMNSLTESLSLFTKDAKKHALFSTIKKLTEQSLEKKDESLIAIMRNFGKWCWELNDILDQLDKSWMLNAYCKIVNISNEKCEGGDRNIRMVLKRACVFNLPCMMMMFKKRVDRLAPFVEMFCTDPDEDVRMSIAASYHEILTLFPDMSELIPPFTELLHSGSPDVIAKVANNMTQILPTLYENVKKNSNKTSTKHLDRLVLGCNAILRNTSTWRSHDSLLRSIRILPNLVSQDVITDTFVPLLKNEILQVRAIPCRITASESLLLLMKTISSKESRDEIIRFFKKDLSTHKCCYRRIVYLDVAEMVLNIFSKRIFIGNFLDDVIRLTSDPVSNIRIRAIRFLPKIKTKLQLPEDNETLLKIEQAVKDMLKSDLNDCTRNLVNQAAVELSRCETCSTSDKSDIAKVKEEDERWSKNMESSVTVIRKGIKTKKSMEKNGDDEEEEEVWRPSGLRTPSTSYKSAPWRTERKAIAVVRPQPVITVRSQSPAPMSYRSPSPAPKDTSRPSRLPLSCAAMERDKLRKAATETPPPPVRASRSSSVNPNRRSDAMTSSTSSIESTSSLPPANTGFGLRRSATSSNTFGGVSSVSSSSYSLMHTRSTSNLRRPTYGLSHVQTSTKFERKPSLVSLRVRNLES</sequence>
<feature type="region of interest" description="Disordered" evidence="2">
    <location>
        <begin position="763"/>
        <end position="895"/>
    </location>
</feature>
<dbReference type="AlphaFoldDB" id="A0A8S1EXN3"/>
<protein>
    <submittedName>
        <fullName evidence="3">Uncharacterized protein</fullName>
    </submittedName>
</protein>
<dbReference type="InterPro" id="IPR011989">
    <property type="entry name" value="ARM-like"/>
</dbReference>
<feature type="region of interest" description="Disordered" evidence="2">
    <location>
        <begin position="716"/>
        <end position="750"/>
    </location>
</feature>
<dbReference type="Proteomes" id="UP000494206">
    <property type="component" value="Unassembled WGS sequence"/>
</dbReference>
<dbReference type="PANTHER" id="PTHR21467">
    <property type="entry name" value="PROTEIN PHOSPHATASE 4 REGULATORY SUBUNIT 4 PPP4R4"/>
    <property type="match status" value="1"/>
</dbReference>
<dbReference type="PANTHER" id="PTHR21467:SF0">
    <property type="entry name" value="SERINE_THREONINE-PROTEIN PHOSPHATASE 4 REGULATORY SUBUNIT 4"/>
    <property type="match status" value="1"/>
</dbReference>
<evidence type="ECO:0000256" key="2">
    <source>
        <dbReference type="SAM" id="MobiDB-lite"/>
    </source>
</evidence>
<dbReference type="SUPFAM" id="SSF48371">
    <property type="entry name" value="ARM repeat"/>
    <property type="match status" value="1"/>
</dbReference>
<feature type="repeat" description="HEAT" evidence="1">
    <location>
        <begin position="270"/>
        <end position="307"/>
    </location>
</feature>
<dbReference type="PROSITE" id="PS50077">
    <property type="entry name" value="HEAT_REPEAT"/>
    <property type="match status" value="2"/>
</dbReference>
<dbReference type="InterPro" id="IPR016024">
    <property type="entry name" value="ARM-type_fold"/>
</dbReference>
<name>A0A8S1EXN3_9PELO</name>
<dbReference type="Gene3D" id="1.25.10.10">
    <property type="entry name" value="Leucine-rich Repeat Variant"/>
    <property type="match status" value="1"/>
</dbReference>
<dbReference type="FunFam" id="1.25.10.10:FF:000914">
    <property type="entry name" value="Protein CBG03194"/>
    <property type="match status" value="1"/>
</dbReference>